<dbReference type="AlphaFoldDB" id="A0A2T3Z9H8"/>
<keyword evidence="2" id="KW-1185">Reference proteome</keyword>
<organism evidence="1 2">
    <name type="scientific">Trichoderma asperellum (strain ATCC 204424 / CBS 433.97 / NBRC 101777)</name>
    <dbReference type="NCBI Taxonomy" id="1042311"/>
    <lineage>
        <taxon>Eukaryota</taxon>
        <taxon>Fungi</taxon>
        <taxon>Dikarya</taxon>
        <taxon>Ascomycota</taxon>
        <taxon>Pezizomycotina</taxon>
        <taxon>Sordariomycetes</taxon>
        <taxon>Hypocreomycetidae</taxon>
        <taxon>Hypocreales</taxon>
        <taxon>Hypocreaceae</taxon>
        <taxon>Trichoderma</taxon>
    </lineage>
</organism>
<proteinExistence type="predicted"/>
<sequence length="217" mass="24208">MLPNACLLFSNIAPSLQLPMINISIEAAGGSIQRTIYQGLLYHTAHPLPIQGKETNSYGWQHLWLSSCPARSCSCRQPIDETCSIFIGTASVWGFLLAACLSRNSHSAGACGSRIRTDRVGHSRRICRHFSLEHPRILALPANLLSVTRFTNCLRPLHLQLNSFSASSYDRCISFQSTQSGQWRAHENTNRQRSLKAIALWFLEVSCTCCADNWSEL</sequence>
<gene>
    <name evidence="1" type="ORF">M441DRAFT_398973</name>
</gene>
<evidence type="ECO:0000313" key="2">
    <source>
        <dbReference type="Proteomes" id="UP000240493"/>
    </source>
</evidence>
<protein>
    <submittedName>
        <fullName evidence="1">Uncharacterized protein</fullName>
    </submittedName>
</protein>
<reference evidence="1 2" key="1">
    <citation type="submission" date="2016-07" db="EMBL/GenBank/DDBJ databases">
        <title>Multiple horizontal gene transfer events from other fungi enriched the ability of initially mycotrophic Trichoderma (Ascomycota) to feed on dead plant biomass.</title>
        <authorList>
            <consortium name="DOE Joint Genome Institute"/>
            <person name="Aerts A."/>
            <person name="Atanasova L."/>
            <person name="Chenthamara K."/>
            <person name="Zhang J."/>
            <person name="Grujic M."/>
            <person name="Henrissat B."/>
            <person name="Kuo A."/>
            <person name="Salamov A."/>
            <person name="Lipzen A."/>
            <person name="Labutti K."/>
            <person name="Barry K."/>
            <person name="Miao Y."/>
            <person name="Rahimi M.J."/>
            <person name="Shen Q."/>
            <person name="Grigoriev I.V."/>
            <person name="Kubicek C.P."/>
            <person name="Druzhinina I.S."/>
        </authorList>
    </citation>
    <scope>NUCLEOTIDE SEQUENCE [LARGE SCALE GENOMIC DNA]</scope>
    <source>
        <strain evidence="1 2">CBS 433.97</strain>
    </source>
</reference>
<dbReference type="EMBL" id="KZ679261">
    <property type="protein sequence ID" value="PTB41469.1"/>
    <property type="molecule type" value="Genomic_DNA"/>
</dbReference>
<dbReference type="Proteomes" id="UP000240493">
    <property type="component" value="Unassembled WGS sequence"/>
</dbReference>
<name>A0A2T3Z9H8_TRIA4</name>
<evidence type="ECO:0000313" key="1">
    <source>
        <dbReference type="EMBL" id="PTB41469.1"/>
    </source>
</evidence>
<accession>A0A2T3Z9H8</accession>